<dbReference type="EMBL" id="KE361640">
    <property type="protein sequence ID" value="EPQ27207.1"/>
    <property type="molecule type" value="Genomic_DNA"/>
</dbReference>
<sequence length="358" mass="39512">MATALLPYGAAYAGATQELLDEAKKAEGDAYLPTVFNPATVTQRGVRTLAKGRVPASKDGKEGFGCYHEVHGSGPIKVVFVMGLNNSCFGWLPQVEHLSKDPRYSCLVIDNRGVGNSDTPAGLYKTSEMALDVIELLEQLGWAKPRSIHLVGVSMGGMISLEFARTRPDLLASVSLISTTPGKRYGTPSYGLRSLVRVLGGRVVGFDSESYRLNRLIETLFPIPWLEEKSKYDQNKTNRQILFKMFAWRFQFTRRQTLHGAVAQMKAAVTHNVPDSALQRINTAVPKIVILTGDTDYLVDPRNSQYLADKMPNAELIKFQVAGHALGNQFDERVNTILERVIGEGREAVEREGVKSNL</sequence>
<dbReference type="Pfam" id="PF00561">
    <property type="entry name" value="Abhydrolase_1"/>
    <property type="match status" value="1"/>
</dbReference>
<dbReference type="eggNOG" id="KOG4178">
    <property type="taxonomic scope" value="Eukaryota"/>
</dbReference>
<organism evidence="2 3">
    <name type="scientific">Pseudozyma flocculosa PF-1</name>
    <dbReference type="NCBI Taxonomy" id="1277687"/>
    <lineage>
        <taxon>Eukaryota</taxon>
        <taxon>Fungi</taxon>
        <taxon>Dikarya</taxon>
        <taxon>Basidiomycota</taxon>
        <taxon>Ustilaginomycotina</taxon>
        <taxon>Ustilaginomycetes</taxon>
        <taxon>Ustilaginales</taxon>
        <taxon>Ustilaginaceae</taxon>
        <taxon>Pseudozyma</taxon>
    </lineage>
</organism>
<reference evidence="2 3" key="1">
    <citation type="journal article" date="2013" name="Plant Cell">
        <title>The transition from a phytopathogenic smut ancestor to an anamorphic biocontrol agent deciphered by comparative whole-genome analysis.</title>
        <authorList>
            <person name="Lefebvre F."/>
            <person name="Joly D.L."/>
            <person name="Labbe C."/>
            <person name="Teichmann B."/>
            <person name="Linning R."/>
            <person name="Belzile F."/>
            <person name="Bakkeren G."/>
            <person name="Belanger R.R."/>
        </authorList>
    </citation>
    <scope>NUCLEOTIDE SEQUENCE [LARGE SCALE GENOMIC DNA]</scope>
    <source>
        <strain evidence="2 3">PF-1</strain>
    </source>
</reference>
<dbReference type="KEGG" id="pfp:PFL1_05130"/>
<dbReference type="InterPro" id="IPR000073">
    <property type="entry name" value="AB_hydrolase_1"/>
</dbReference>
<gene>
    <name evidence="2" type="ORF">PFL1_05130</name>
</gene>
<dbReference type="GeneID" id="19319228"/>
<dbReference type="RefSeq" id="XP_007880851.1">
    <property type="nucleotide sequence ID" value="XM_007882660.1"/>
</dbReference>
<dbReference type="SUPFAM" id="SSF53474">
    <property type="entry name" value="alpha/beta-Hydrolases"/>
    <property type="match status" value="1"/>
</dbReference>
<accession>A0A061H355</accession>
<dbReference type="HOGENOM" id="CLU_020336_20_1_1"/>
<dbReference type="PANTHER" id="PTHR43433:SF5">
    <property type="entry name" value="AB HYDROLASE-1 DOMAIN-CONTAINING PROTEIN"/>
    <property type="match status" value="1"/>
</dbReference>
<protein>
    <recommendedName>
        <fullName evidence="1">AB hydrolase-1 domain-containing protein</fullName>
    </recommendedName>
</protein>
<evidence type="ECO:0000313" key="2">
    <source>
        <dbReference type="EMBL" id="EPQ27207.1"/>
    </source>
</evidence>
<dbReference type="OrthoDB" id="19657at2759"/>
<feature type="domain" description="AB hydrolase-1" evidence="1">
    <location>
        <begin position="78"/>
        <end position="325"/>
    </location>
</feature>
<evidence type="ECO:0000313" key="3">
    <source>
        <dbReference type="Proteomes" id="UP000053664"/>
    </source>
</evidence>
<evidence type="ECO:0000259" key="1">
    <source>
        <dbReference type="Pfam" id="PF00561"/>
    </source>
</evidence>
<dbReference type="AlphaFoldDB" id="A0A061H355"/>
<name>A0A061H355_9BASI</name>
<dbReference type="InterPro" id="IPR029058">
    <property type="entry name" value="AB_hydrolase_fold"/>
</dbReference>
<proteinExistence type="predicted"/>
<dbReference type="Proteomes" id="UP000053664">
    <property type="component" value="Unassembled WGS sequence"/>
</dbReference>
<dbReference type="InterPro" id="IPR050471">
    <property type="entry name" value="AB_hydrolase"/>
</dbReference>
<dbReference type="Gene3D" id="3.40.50.1820">
    <property type="entry name" value="alpha/beta hydrolase"/>
    <property type="match status" value="1"/>
</dbReference>
<dbReference type="PANTHER" id="PTHR43433">
    <property type="entry name" value="HYDROLASE, ALPHA/BETA FOLD FAMILY PROTEIN"/>
    <property type="match status" value="1"/>
</dbReference>